<dbReference type="SUPFAM" id="SSF54637">
    <property type="entry name" value="Thioesterase/thiol ester dehydrase-isomerase"/>
    <property type="match status" value="1"/>
</dbReference>
<dbReference type="PANTHER" id="PTHR11066">
    <property type="entry name" value="ACYL-COA THIOESTERASE"/>
    <property type="match status" value="1"/>
</dbReference>
<comment type="similarity">
    <text evidence="1">Belongs to the C/M/P thioester hydrolase family.</text>
</comment>
<evidence type="ECO:0000256" key="2">
    <source>
        <dbReference type="SAM" id="MobiDB-lite"/>
    </source>
</evidence>
<feature type="region of interest" description="Disordered" evidence="2">
    <location>
        <begin position="180"/>
        <end position="201"/>
    </location>
</feature>
<dbReference type="EMBL" id="JAFCIX010000483">
    <property type="protein sequence ID" value="KAH6588986.1"/>
    <property type="molecule type" value="Genomic_DNA"/>
</dbReference>
<dbReference type="InterPro" id="IPR029069">
    <property type="entry name" value="HotDog_dom_sf"/>
</dbReference>
<dbReference type="Proteomes" id="UP001648503">
    <property type="component" value="Unassembled WGS sequence"/>
</dbReference>
<dbReference type="InterPro" id="IPR025652">
    <property type="entry name" value="TesB_C"/>
</dbReference>
<dbReference type="Gene3D" id="2.40.160.210">
    <property type="entry name" value="Acyl-CoA thioesterase, double hotdog domain"/>
    <property type="match status" value="1"/>
</dbReference>
<dbReference type="PANTHER" id="PTHR11066:SF34">
    <property type="entry name" value="ACYL-COENZYME A THIOESTERASE 8"/>
    <property type="match status" value="1"/>
</dbReference>
<reference evidence="4 5" key="1">
    <citation type="submission" date="2021-02" db="EMBL/GenBank/DDBJ databases">
        <title>Variation within the Batrachochytrium salamandrivorans European outbreak.</title>
        <authorList>
            <person name="Kelly M."/>
            <person name="Pasmans F."/>
            <person name="Shea T.P."/>
            <person name="Munoz J.F."/>
            <person name="Carranza S."/>
            <person name="Cuomo C.A."/>
            <person name="Martel A."/>
        </authorList>
    </citation>
    <scope>NUCLEOTIDE SEQUENCE [LARGE SCALE GENOMIC DNA]</scope>
    <source>
        <strain evidence="4 5">AMFP18/2</strain>
    </source>
</reference>
<keyword evidence="5" id="KW-1185">Reference proteome</keyword>
<evidence type="ECO:0000256" key="1">
    <source>
        <dbReference type="ARBA" id="ARBA00006538"/>
    </source>
</evidence>
<dbReference type="CDD" id="cd03444">
    <property type="entry name" value="Thioesterase_II_repeat1"/>
    <property type="match status" value="1"/>
</dbReference>
<dbReference type="Pfam" id="PF02551">
    <property type="entry name" value="Acyl_CoA_thio"/>
    <property type="match status" value="1"/>
</dbReference>
<proteinExistence type="inferred from homology"/>
<evidence type="ECO:0000313" key="4">
    <source>
        <dbReference type="EMBL" id="KAH6588986.1"/>
    </source>
</evidence>
<protein>
    <recommendedName>
        <fullName evidence="3">Acyl-CoA thioesterase 2 C-terminal domain-containing protein</fullName>
    </recommendedName>
</protein>
<evidence type="ECO:0000259" key="3">
    <source>
        <dbReference type="Pfam" id="PF02551"/>
    </source>
</evidence>
<gene>
    <name evidence="4" type="ORF">BASA50_010342</name>
</gene>
<evidence type="ECO:0000313" key="5">
    <source>
        <dbReference type="Proteomes" id="UP001648503"/>
    </source>
</evidence>
<accession>A0ABQ8EYS7</accession>
<dbReference type="InterPro" id="IPR003703">
    <property type="entry name" value="Acyl_CoA_thio"/>
</dbReference>
<comment type="caution">
    <text evidence="4">The sequence shown here is derived from an EMBL/GenBank/DDBJ whole genome shotgun (WGS) entry which is preliminary data.</text>
</comment>
<sequence>MPNVPPPESCKSTHQRLLDWLDNPRASKYHKTIQMKLEQPIPIDTRPVGHRRLNLDPAEPCQMIWMKAIGRLPDNLAFHHCVAAYCSDHELLTTSLIPHGLAHVGEHRRLTMLTSLDHAIWFHAPFRADEWLLYVMESTRAIGGRGYVHGRIYTQDGRLVMSTAQEGVIRARVLPPKLTSKASSADDETDIKSSQSGLAKL</sequence>
<name>A0ABQ8EYS7_9FUNG</name>
<feature type="compositionally biased region" description="Polar residues" evidence="2">
    <location>
        <begin position="192"/>
        <end position="201"/>
    </location>
</feature>
<feature type="domain" description="Acyl-CoA thioesterase 2 C-terminal" evidence="3">
    <location>
        <begin position="59"/>
        <end position="168"/>
    </location>
</feature>
<organism evidence="4 5">
    <name type="scientific">Batrachochytrium salamandrivorans</name>
    <dbReference type="NCBI Taxonomy" id="1357716"/>
    <lineage>
        <taxon>Eukaryota</taxon>
        <taxon>Fungi</taxon>
        <taxon>Fungi incertae sedis</taxon>
        <taxon>Chytridiomycota</taxon>
        <taxon>Chytridiomycota incertae sedis</taxon>
        <taxon>Chytridiomycetes</taxon>
        <taxon>Rhizophydiales</taxon>
        <taxon>Rhizophydiales incertae sedis</taxon>
        <taxon>Batrachochytrium</taxon>
    </lineage>
</organism>
<dbReference type="InterPro" id="IPR042171">
    <property type="entry name" value="Acyl-CoA_hotdog"/>
</dbReference>